<dbReference type="Proteomes" id="UP000199759">
    <property type="component" value="Unassembled WGS sequence"/>
</dbReference>
<dbReference type="InterPro" id="IPR035907">
    <property type="entry name" value="Hppk_sf"/>
</dbReference>
<dbReference type="GO" id="GO:0003848">
    <property type="term" value="F:2-amino-4-hydroxy-6-hydroxymethyldihydropteridine diphosphokinase activity"/>
    <property type="evidence" value="ECO:0007669"/>
    <property type="project" value="UniProtKB-EC"/>
</dbReference>
<sequence>MKTSPIYIALGANLPSAGRSPAQTLALALEALEARGIAVVARSSDWHSPAWPDPSAPAYVNAVAEIATDLSPRALLDLLHAVEAEFGRVRHIRWESRVLDLDLLDYRGGRFTDEAGLDVPHPRLADRAFVLLPLAEIAPHWCQPENPRPIAEMIAALPPEDLAATRKLHTGLR</sequence>
<evidence type="ECO:0000256" key="3">
    <source>
        <dbReference type="ARBA" id="ARBA00013253"/>
    </source>
</evidence>
<organism evidence="14 15">
    <name type="scientific">Maricaulis salignorans</name>
    <dbReference type="NCBI Taxonomy" id="144026"/>
    <lineage>
        <taxon>Bacteria</taxon>
        <taxon>Pseudomonadati</taxon>
        <taxon>Pseudomonadota</taxon>
        <taxon>Alphaproteobacteria</taxon>
        <taxon>Maricaulales</taxon>
        <taxon>Maricaulaceae</taxon>
        <taxon>Maricaulis</taxon>
    </lineage>
</organism>
<comment type="similarity">
    <text evidence="2">Belongs to the HPPK family.</text>
</comment>
<evidence type="ECO:0000256" key="2">
    <source>
        <dbReference type="ARBA" id="ARBA00005810"/>
    </source>
</evidence>
<evidence type="ECO:0000256" key="5">
    <source>
        <dbReference type="ARBA" id="ARBA00022679"/>
    </source>
</evidence>
<evidence type="ECO:0000256" key="8">
    <source>
        <dbReference type="ARBA" id="ARBA00022840"/>
    </source>
</evidence>
<evidence type="ECO:0000313" key="15">
    <source>
        <dbReference type="Proteomes" id="UP000199759"/>
    </source>
</evidence>
<dbReference type="GO" id="GO:0016301">
    <property type="term" value="F:kinase activity"/>
    <property type="evidence" value="ECO:0007669"/>
    <property type="project" value="UniProtKB-KW"/>
</dbReference>
<dbReference type="GO" id="GO:0046656">
    <property type="term" value="P:folic acid biosynthetic process"/>
    <property type="evidence" value="ECO:0007669"/>
    <property type="project" value="UniProtKB-KW"/>
</dbReference>
<dbReference type="Gene3D" id="3.30.70.560">
    <property type="entry name" value="7,8-Dihydro-6-hydroxymethylpterin-pyrophosphokinase HPPK"/>
    <property type="match status" value="1"/>
</dbReference>
<dbReference type="GO" id="GO:0046654">
    <property type="term" value="P:tetrahydrofolate biosynthetic process"/>
    <property type="evidence" value="ECO:0007669"/>
    <property type="project" value="UniProtKB-UniPathway"/>
</dbReference>
<feature type="domain" description="7,8-dihydro-6-hydroxymethylpterin-pyrophosphokinase" evidence="13">
    <location>
        <begin position="7"/>
        <end position="139"/>
    </location>
</feature>
<proteinExistence type="inferred from homology"/>
<evidence type="ECO:0000256" key="12">
    <source>
        <dbReference type="ARBA" id="ARBA00033413"/>
    </source>
</evidence>
<evidence type="ECO:0000256" key="10">
    <source>
        <dbReference type="ARBA" id="ARBA00029409"/>
    </source>
</evidence>
<dbReference type="InterPro" id="IPR000550">
    <property type="entry name" value="Hppk"/>
</dbReference>
<dbReference type="GO" id="GO:0005524">
    <property type="term" value="F:ATP binding"/>
    <property type="evidence" value="ECO:0007669"/>
    <property type="project" value="UniProtKB-KW"/>
</dbReference>
<keyword evidence="5" id="KW-0808">Transferase</keyword>
<evidence type="ECO:0000256" key="7">
    <source>
        <dbReference type="ARBA" id="ARBA00022777"/>
    </source>
</evidence>
<keyword evidence="7 14" id="KW-0418">Kinase</keyword>
<dbReference type="AlphaFoldDB" id="A0A1G9PGS1"/>
<dbReference type="RefSeq" id="WP_091767480.1">
    <property type="nucleotide sequence ID" value="NZ_FNHG01000003.1"/>
</dbReference>
<dbReference type="EC" id="2.7.6.3" evidence="3"/>
<keyword evidence="8" id="KW-0067">ATP-binding</keyword>
<evidence type="ECO:0000256" key="11">
    <source>
        <dbReference type="ARBA" id="ARBA00029766"/>
    </source>
</evidence>
<accession>A0A1G9PGS1</accession>
<evidence type="ECO:0000256" key="9">
    <source>
        <dbReference type="ARBA" id="ARBA00022909"/>
    </source>
</evidence>
<dbReference type="OrthoDB" id="9808041at2"/>
<dbReference type="STRING" id="144026.SAMN04488568_103212"/>
<comment type="function">
    <text evidence="10">Catalyzes the transfer of pyrophosphate from adenosine triphosphate (ATP) to 6-hydroxymethyl-7,8-dihydropterin, an enzymatic step in folate biosynthesis pathway.</text>
</comment>
<comment type="pathway">
    <text evidence="1">Cofactor biosynthesis; tetrahydrofolate biosynthesis; 2-amino-4-hydroxy-6-hydroxymethyl-7,8-dihydropteridine diphosphate from 7,8-dihydroneopterin triphosphate: step 4/4.</text>
</comment>
<dbReference type="EMBL" id="FNHG01000003">
    <property type="protein sequence ID" value="SDL97345.1"/>
    <property type="molecule type" value="Genomic_DNA"/>
</dbReference>
<keyword evidence="6" id="KW-0547">Nucleotide-binding</keyword>
<dbReference type="PANTHER" id="PTHR43071">
    <property type="entry name" value="2-AMINO-4-HYDROXY-6-HYDROXYMETHYLDIHYDROPTERIDINE PYROPHOSPHOKINASE"/>
    <property type="match status" value="1"/>
</dbReference>
<reference evidence="14 15" key="1">
    <citation type="submission" date="2016-10" db="EMBL/GenBank/DDBJ databases">
        <authorList>
            <person name="de Groot N.N."/>
        </authorList>
    </citation>
    <scope>NUCLEOTIDE SEQUENCE [LARGE SCALE GENOMIC DNA]</scope>
    <source>
        <strain evidence="14 15">DSM 16077</strain>
    </source>
</reference>
<dbReference type="SUPFAM" id="SSF55083">
    <property type="entry name" value="6-hydroxymethyl-7,8-dihydropterin pyrophosphokinase, HPPK"/>
    <property type="match status" value="1"/>
</dbReference>
<keyword evidence="9" id="KW-0289">Folate biosynthesis</keyword>
<evidence type="ECO:0000313" key="14">
    <source>
        <dbReference type="EMBL" id="SDL97345.1"/>
    </source>
</evidence>
<evidence type="ECO:0000256" key="6">
    <source>
        <dbReference type="ARBA" id="ARBA00022741"/>
    </source>
</evidence>
<evidence type="ECO:0000256" key="1">
    <source>
        <dbReference type="ARBA" id="ARBA00005051"/>
    </source>
</evidence>
<keyword evidence="15" id="KW-1185">Reference proteome</keyword>
<dbReference type="NCBIfam" id="TIGR01498">
    <property type="entry name" value="folK"/>
    <property type="match status" value="1"/>
</dbReference>
<protein>
    <recommendedName>
        <fullName evidence="4">2-amino-4-hydroxy-6-hydroxymethyldihydropteridine pyrophosphokinase</fullName>
        <ecNumber evidence="3">2.7.6.3</ecNumber>
    </recommendedName>
    <alternativeName>
        <fullName evidence="11">6-hydroxymethyl-7,8-dihydropterin pyrophosphokinase</fullName>
    </alternativeName>
    <alternativeName>
        <fullName evidence="12">7,8-dihydro-6-hydroxymethylpterin-pyrophosphokinase</fullName>
    </alternativeName>
</protein>
<gene>
    <name evidence="14" type="ORF">SAMN04488568_103212</name>
</gene>
<evidence type="ECO:0000259" key="13">
    <source>
        <dbReference type="Pfam" id="PF01288"/>
    </source>
</evidence>
<dbReference type="PANTHER" id="PTHR43071:SF1">
    <property type="entry name" value="2-AMINO-4-HYDROXY-6-HYDROXYMETHYLDIHYDROPTERIDINE PYROPHOSPHOKINASE"/>
    <property type="match status" value="1"/>
</dbReference>
<dbReference type="Pfam" id="PF01288">
    <property type="entry name" value="HPPK"/>
    <property type="match status" value="1"/>
</dbReference>
<name>A0A1G9PGS1_9PROT</name>
<evidence type="ECO:0000256" key="4">
    <source>
        <dbReference type="ARBA" id="ARBA00016218"/>
    </source>
</evidence>
<dbReference type="UniPathway" id="UPA00077">
    <property type="reaction ID" value="UER00155"/>
</dbReference>
<dbReference type="CDD" id="cd00483">
    <property type="entry name" value="HPPK"/>
    <property type="match status" value="1"/>
</dbReference>